<evidence type="ECO:0000313" key="2">
    <source>
        <dbReference type="EMBL" id="CAJ0583179.1"/>
    </source>
</evidence>
<name>A0AA36DBD2_9BILA</name>
<evidence type="ECO:0000313" key="3">
    <source>
        <dbReference type="Proteomes" id="UP001177023"/>
    </source>
</evidence>
<reference evidence="2" key="1">
    <citation type="submission" date="2023-06" db="EMBL/GenBank/DDBJ databases">
        <authorList>
            <person name="Delattre M."/>
        </authorList>
    </citation>
    <scope>NUCLEOTIDE SEQUENCE</scope>
    <source>
        <strain evidence="2">AF72</strain>
    </source>
</reference>
<feature type="non-terminal residue" evidence="2">
    <location>
        <position position="183"/>
    </location>
</feature>
<evidence type="ECO:0000256" key="1">
    <source>
        <dbReference type="SAM" id="MobiDB-lite"/>
    </source>
</evidence>
<dbReference type="Proteomes" id="UP001177023">
    <property type="component" value="Unassembled WGS sequence"/>
</dbReference>
<gene>
    <name evidence="2" type="ORF">MSPICULIGERA_LOCUS21273</name>
</gene>
<accession>A0AA36DBD2</accession>
<organism evidence="2 3">
    <name type="scientific">Mesorhabditis spiculigera</name>
    <dbReference type="NCBI Taxonomy" id="96644"/>
    <lineage>
        <taxon>Eukaryota</taxon>
        <taxon>Metazoa</taxon>
        <taxon>Ecdysozoa</taxon>
        <taxon>Nematoda</taxon>
        <taxon>Chromadorea</taxon>
        <taxon>Rhabditida</taxon>
        <taxon>Rhabditina</taxon>
        <taxon>Rhabditomorpha</taxon>
        <taxon>Rhabditoidea</taxon>
        <taxon>Rhabditidae</taxon>
        <taxon>Mesorhabditinae</taxon>
        <taxon>Mesorhabditis</taxon>
    </lineage>
</organism>
<comment type="caution">
    <text evidence="2">The sequence shown here is derived from an EMBL/GenBank/DDBJ whole genome shotgun (WGS) entry which is preliminary data.</text>
</comment>
<keyword evidence="3" id="KW-1185">Reference proteome</keyword>
<dbReference type="AlphaFoldDB" id="A0AA36DBD2"/>
<dbReference type="EMBL" id="CATQJA010002665">
    <property type="protein sequence ID" value="CAJ0583179.1"/>
    <property type="molecule type" value="Genomic_DNA"/>
</dbReference>
<protein>
    <submittedName>
        <fullName evidence="2">Uncharacterized protein</fullName>
    </submittedName>
</protein>
<proteinExistence type="predicted"/>
<sequence length="183" mass="20617">MPSTWSKLVPQLGRFDCRLRRTFAGNALLLQSSHLQRPLSGEVSFQDPISRKSSSSFQQWFCRFSTYADWTQHLVEDNAREPSFTPAVQSSLGEFVWAPVRKSSCRLPSPILLFLRSRSTASLTQHIVAASSAHNPHRRATVKPAGPGSPTPKQERRHARKYVQVRILLPDPLSVQKKKTIAT</sequence>
<feature type="region of interest" description="Disordered" evidence="1">
    <location>
        <begin position="130"/>
        <end position="158"/>
    </location>
</feature>